<sequence>MQNSQNAKKDLYKVLPDLPDYVRKDQQKHEGYSTDQIPPFLSTTNAIVSEKISSDPNLIRSTMYTVPHTEYALADSSVPFSLVMTPFNDRANVAVVKTVDKCHSCQSYASRTTTLGDNLIRCSICHSQIVVMDKTILNYATYDIVDENQTPMLPIFAFVVDLSAGILTRSVIAAIKKVATSEDFRTLYKRAVFLVLNGGIVTFSKDETHLSVVKMFGEDAPVFMGSSILDTENTSQIKQAISYIEEMNTGGFTPDKMYMRLLGSVSLLGPTKAALFTNRQSSYNYEEYFKKYKGVTFNLFCLKTVDLSNNTLARMAFYTSGNVFRYTQGSPQVYDDLYHIACSKSVFNATVKLKVSDNLVKTDVVASTLETNLSAVYMNHLNTTTSLLFKLSLQDPSKERKAIQSVIKYVDYDGLAKTRVLNMLLNADKSIYSSLSVDTIFTALVKSKLDEEVDLDVELAKMLATYRRKTQTKDESFVIPESLKILPVLIQAYKKIDKKDNLFLYNANVEQMLRYFYPRLISLSSYFFNKECDTLRLSLRNISDNEIYIMENSREIMFYASRGVDSGVLESIFVDVDAINDESHITRESFNIKTEEGRVCLNLVDEIQNKYGYPLKISVIQAGRPNEVRFKEYMVEDEINEQISYSDYVIELHSMVKQKP</sequence>
<dbReference type="SUPFAM" id="SSF82754">
    <property type="entry name" value="C-terminal, gelsolin-like domain of Sec23/24"/>
    <property type="match status" value="1"/>
</dbReference>
<dbReference type="Proteomes" id="UP000192639">
    <property type="component" value="Unassembled WGS sequence"/>
</dbReference>
<dbReference type="OrthoDB" id="49016at2759"/>
<dbReference type="InterPro" id="IPR029006">
    <property type="entry name" value="ADF-H/Gelsolin-like_dom_sf"/>
</dbReference>
<gene>
    <name evidence="1" type="primary">SC24D</name>
    <name evidence="1" type="ORF">ECANGB1_352</name>
</gene>
<proteinExistence type="predicted"/>
<dbReference type="GO" id="GO:0030127">
    <property type="term" value="C:COPII vesicle coat"/>
    <property type="evidence" value="ECO:0007669"/>
    <property type="project" value="TreeGrafter"/>
</dbReference>
<keyword evidence="2" id="KW-1185">Reference proteome</keyword>
<dbReference type="AlphaFoldDB" id="A0A1Y1S565"/>
<evidence type="ECO:0000313" key="2">
    <source>
        <dbReference type="Proteomes" id="UP000192639"/>
    </source>
</evidence>
<reference evidence="1 2" key="1">
    <citation type="journal article" date="2017" name="Environ. Microbiol.">
        <title>Decay of the glycolytic pathway and adaptation to intranuclear parasitism within Enterocytozoonidae microsporidia.</title>
        <authorList>
            <person name="Wiredu Boakye D."/>
            <person name="Jaroenlak P."/>
            <person name="Prachumwat A."/>
            <person name="Williams T.A."/>
            <person name="Bateman K.S."/>
            <person name="Itsathitphaisarn O."/>
            <person name="Sritunyalucksana K."/>
            <person name="Paszkiewicz K.H."/>
            <person name="Moore K.A."/>
            <person name="Stentiford G.D."/>
            <person name="Williams B.A."/>
        </authorList>
    </citation>
    <scope>NUCLEOTIDE SEQUENCE [LARGE SCALE GENOMIC DNA]</scope>
    <source>
        <strain evidence="1 2">GB1</strain>
    </source>
</reference>
<name>A0A1Y1S565_9MICR</name>
<comment type="caution">
    <text evidence="1">The sequence shown here is derived from an EMBL/GenBank/DDBJ whole genome shotgun (WGS) entry which is preliminary data.</text>
</comment>
<dbReference type="InterPro" id="IPR050550">
    <property type="entry name" value="SEC23_SEC24_subfamily"/>
</dbReference>
<dbReference type="PANTHER" id="PTHR13803">
    <property type="entry name" value="SEC24-RELATED PROTEIN"/>
    <property type="match status" value="1"/>
</dbReference>
<dbReference type="GO" id="GO:0008270">
    <property type="term" value="F:zinc ion binding"/>
    <property type="evidence" value="ECO:0007669"/>
    <property type="project" value="TreeGrafter"/>
</dbReference>
<dbReference type="GO" id="GO:0070971">
    <property type="term" value="C:endoplasmic reticulum exit site"/>
    <property type="evidence" value="ECO:0007669"/>
    <property type="project" value="TreeGrafter"/>
</dbReference>
<protein>
    <submittedName>
        <fullName evidence="1">SC24D</fullName>
    </submittedName>
</protein>
<dbReference type="SUPFAM" id="SSF81995">
    <property type="entry name" value="beta-sandwich domain of Sec23/24"/>
    <property type="match status" value="1"/>
</dbReference>
<accession>A0A1Y1S565</accession>
<dbReference type="InterPro" id="IPR036180">
    <property type="entry name" value="Gelsolin-like_dom_sf"/>
</dbReference>
<dbReference type="Gene3D" id="2.60.40.1670">
    <property type="entry name" value="beta-sandwich domain of Sec23/24"/>
    <property type="match status" value="1"/>
</dbReference>
<dbReference type="Gene3D" id="3.40.20.10">
    <property type="entry name" value="Severin"/>
    <property type="match status" value="1"/>
</dbReference>
<dbReference type="GO" id="GO:0090110">
    <property type="term" value="P:COPII-coated vesicle cargo loading"/>
    <property type="evidence" value="ECO:0007669"/>
    <property type="project" value="TreeGrafter"/>
</dbReference>
<dbReference type="EMBL" id="LWDP01000121">
    <property type="protein sequence ID" value="ORD93282.1"/>
    <property type="molecule type" value="Genomic_DNA"/>
</dbReference>
<evidence type="ECO:0000313" key="1">
    <source>
        <dbReference type="EMBL" id="ORD93282.1"/>
    </source>
</evidence>
<dbReference type="GO" id="GO:0000149">
    <property type="term" value="F:SNARE binding"/>
    <property type="evidence" value="ECO:0007669"/>
    <property type="project" value="TreeGrafter"/>
</dbReference>
<dbReference type="VEuPathDB" id="MicrosporidiaDB:ECANGB1_352"/>
<organism evidence="1 2">
    <name type="scientific">Enterospora canceri</name>
    <dbReference type="NCBI Taxonomy" id="1081671"/>
    <lineage>
        <taxon>Eukaryota</taxon>
        <taxon>Fungi</taxon>
        <taxon>Fungi incertae sedis</taxon>
        <taxon>Microsporidia</taxon>
        <taxon>Enterocytozoonidae</taxon>
        <taxon>Enterospora</taxon>
    </lineage>
</organism>